<sequence>MDIEFSSPDIQALCEQQRLMTKQLGDNCSRKLRTRLADLRAAANVAELTSGRPHPLKGDRANQFALNLQGGKRLVFEPANNPIPTRDDDSIAWDLVTKVRIVFIGDYHD</sequence>
<dbReference type="RefSeq" id="WP_282002401.1">
    <property type="nucleotide sequence ID" value="NZ_AP027151.1"/>
</dbReference>
<dbReference type="Gene3D" id="3.30.2310.20">
    <property type="entry name" value="RelE-like"/>
    <property type="match status" value="1"/>
</dbReference>
<evidence type="ECO:0000313" key="1">
    <source>
        <dbReference type="EMBL" id="BDV42141.1"/>
    </source>
</evidence>
<dbReference type="SUPFAM" id="SSF143011">
    <property type="entry name" value="RelE-like"/>
    <property type="match status" value="1"/>
</dbReference>
<accession>A0ABM8EI55</accession>
<dbReference type="Proteomes" id="UP001317705">
    <property type="component" value="Chromosome"/>
</dbReference>
<protein>
    <submittedName>
        <fullName evidence="1">Killer suppression protein HigA</fullName>
    </submittedName>
</protein>
<dbReference type="InterPro" id="IPR035093">
    <property type="entry name" value="RelE/ParE_toxin_dom_sf"/>
</dbReference>
<name>A0ABM8EI55_9BACT</name>
<reference evidence="1 2" key="1">
    <citation type="submission" date="2022-12" db="EMBL/GenBank/DDBJ databases">
        <title>Polyphasic characterization of Geotalea uranireducens NIT-SL11 newly isolated from a complex of sewage sludge and microbially reduced graphene oxide.</title>
        <authorList>
            <person name="Xie L."/>
            <person name="Yoshida N."/>
            <person name="Meng L."/>
        </authorList>
    </citation>
    <scope>NUCLEOTIDE SEQUENCE [LARGE SCALE GENOMIC DNA]</scope>
    <source>
        <strain evidence="1 2">NIT-SL11</strain>
    </source>
</reference>
<organism evidence="1 2">
    <name type="scientific">Geotalea uraniireducens</name>
    <dbReference type="NCBI Taxonomy" id="351604"/>
    <lineage>
        <taxon>Bacteria</taxon>
        <taxon>Pseudomonadati</taxon>
        <taxon>Thermodesulfobacteriota</taxon>
        <taxon>Desulfuromonadia</taxon>
        <taxon>Geobacterales</taxon>
        <taxon>Geobacteraceae</taxon>
        <taxon>Geotalea</taxon>
    </lineage>
</organism>
<proteinExistence type="predicted"/>
<keyword evidence="2" id="KW-1185">Reference proteome</keyword>
<gene>
    <name evidence="1" type="ORF">GURASL_10640</name>
</gene>
<dbReference type="EMBL" id="AP027151">
    <property type="protein sequence ID" value="BDV42141.1"/>
    <property type="molecule type" value="Genomic_DNA"/>
</dbReference>
<evidence type="ECO:0000313" key="2">
    <source>
        <dbReference type="Proteomes" id="UP001317705"/>
    </source>
</evidence>